<sequence length="142" mass="17223">MFSKEESKKIRQEFWTSFGKKYPRKWLLYNTKIKGVTLKFTFTTKKAQVSIDIEPEDDFIRSYYYDKFQSLQNILETDYLSEIIFDDSYTLENGKIISRLYTELPKVSVHNKNTWDDTMFFLHSNMLSMEAFFIEYKDYIED</sequence>
<dbReference type="RefSeq" id="WP_176030720.1">
    <property type="nucleotide sequence ID" value="NZ_JBHSJV010000001.1"/>
</dbReference>
<organism evidence="2 3">
    <name type="scientific">Aquimarina hainanensis</name>
    <dbReference type="NCBI Taxonomy" id="1578017"/>
    <lineage>
        <taxon>Bacteria</taxon>
        <taxon>Pseudomonadati</taxon>
        <taxon>Bacteroidota</taxon>
        <taxon>Flavobacteriia</taxon>
        <taxon>Flavobacteriales</taxon>
        <taxon>Flavobacteriaceae</taxon>
        <taxon>Aquimarina</taxon>
    </lineage>
</organism>
<protein>
    <submittedName>
        <fullName evidence="2">DUF4268 domain-containing protein</fullName>
    </submittedName>
</protein>
<dbReference type="Proteomes" id="UP001597459">
    <property type="component" value="Unassembled WGS sequence"/>
</dbReference>
<evidence type="ECO:0000313" key="2">
    <source>
        <dbReference type="EMBL" id="MFD2593320.1"/>
    </source>
</evidence>
<name>A0ABW5NCY6_9FLAO</name>
<proteinExistence type="predicted"/>
<comment type="caution">
    <text evidence="2">The sequence shown here is derived from an EMBL/GenBank/DDBJ whole genome shotgun (WGS) entry which is preliminary data.</text>
</comment>
<dbReference type="Pfam" id="PF14088">
    <property type="entry name" value="DUF4268"/>
    <property type="match status" value="1"/>
</dbReference>
<accession>A0ABW5NCY6</accession>
<evidence type="ECO:0000313" key="3">
    <source>
        <dbReference type="Proteomes" id="UP001597459"/>
    </source>
</evidence>
<reference evidence="3" key="1">
    <citation type="journal article" date="2019" name="Int. J. Syst. Evol. Microbiol.">
        <title>The Global Catalogue of Microorganisms (GCM) 10K type strain sequencing project: providing services to taxonomists for standard genome sequencing and annotation.</title>
        <authorList>
            <consortium name="The Broad Institute Genomics Platform"/>
            <consortium name="The Broad Institute Genome Sequencing Center for Infectious Disease"/>
            <person name="Wu L."/>
            <person name="Ma J."/>
        </authorList>
    </citation>
    <scope>NUCLEOTIDE SEQUENCE [LARGE SCALE GENOMIC DNA]</scope>
    <source>
        <strain evidence="3">KCTC 42423</strain>
    </source>
</reference>
<evidence type="ECO:0000259" key="1">
    <source>
        <dbReference type="Pfam" id="PF14088"/>
    </source>
</evidence>
<gene>
    <name evidence="2" type="ORF">ACFSTE_20965</name>
</gene>
<keyword evidence="3" id="KW-1185">Reference proteome</keyword>
<dbReference type="EMBL" id="JBHULX010000045">
    <property type="protein sequence ID" value="MFD2593320.1"/>
    <property type="molecule type" value="Genomic_DNA"/>
</dbReference>
<dbReference type="InterPro" id="IPR025364">
    <property type="entry name" value="DUF4268"/>
</dbReference>
<feature type="domain" description="DUF4268" evidence="1">
    <location>
        <begin position="10"/>
        <end position="137"/>
    </location>
</feature>